<reference evidence="4 5" key="1">
    <citation type="journal article" date="2016" name="Nat. Commun.">
        <title>Thousands of microbial genomes shed light on interconnected biogeochemical processes in an aquifer system.</title>
        <authorList>
            <person name="Anantharaman K."/>
            <person name="Brown C.T."/>
            <person name="Hug L.A."/>
            <person name="Sharon I."/>
            <person name="Castelle C.J."/>
            <person name="Probst A.J."/>
            <person name="Thomas B.C."/>
            <person name="Singh A."/>
            <person name="Wilkins M.J."/>
            <person name="Karaoz U."/>
            <person name="Brodie E.L."/>
            <person name="Williams K.H."/>
            <person name="Hubbard S.S."/>
            <person name="Banfield J.F."/>
        </authorList>
    </citation>
    <scope>NUCLEOTIDE SEQUENCE [LARGE SCALE GENOMIC DNA]</scope>
</reference>
<evidence type="ECO:0000313" key="4">
    <source>
        <dbReference type="EMBL" id="OGG60910.1"/>
    </source>
</evidence>
<accession>A0A1F6DHV4</accession>
<evidence type="ECO:0000256" key="1">
    <source>
        <dbReference type="ARBA" id="ARBA00022553"/>
    </source>
</evidence>
<dbReference type="PANTHER" id="PTHR44591:SF3">
    <property type="entry name" value="RESPONSE REGULATORY DOMAIN-CONTAINING PROTEIN"/>
    <property type="match status" value="1"/>
</dbReference>
<name>A0A1F6DHV4_9BACT</name>
<evidence type="ECO:0000313" key="5">
    <source>
        <dbReference type="Proteomes" id="UP000178042"/>
    </source>
</evidence>
<dbReference type="GO" id="GO:0000160">
    <property type="term" value="P:phosphorelay signal transduction system"/>
    <property type="evidence" value="ECO:0007669"/>
    <property type="project" value="InterPro"/>
</dbReference>
<dbReference type="InterPro" id="IPR050595">
    <property type="entry name" value="Bact_response_regulator"/>
</dbReference>
<gene>
    <name evidence="4" type="ORF">A3C86_03410</name>
</gene>
<dbReference type="EMBL" id="MFLD01000005">
    <property type="protein sequence ID" value="OGG60910.1"/>
    <property type="molecule type" value="Genomic_DNA"/>
</dbReference>
<evidence type="ECO:0000259" key="3">
    <source>
        <dbReference type="PROSITE" id="PS50110"/>
    </source>
</evidence>
<dbReference type="Gene3D" id="3.40.50.2300">
    <property type="match status" value="1"/>
</dbReference>
<dbReference type="Pfam" id="PF00072">
    <property type="entry name" value="Response_reg"/>
    <property type="match status" value="1"/>
</dbReference>
<comment type="caution">
    <text evidence="4">The sequence shown here is derived from an EMBL/GenBank/DDBJ whole genome shotgun (WGS) entry which is preliminary data.</text>
</comment>
<dbReference type="AlphaFoldDB" id="A0A1F6DHV4"/>
<dbReference type="PANTHER" id="PTHR44591">
    <property type="entry name" value="STRESS RESPONSE REGULATOR PROTEIN 1"/>
    <property type="match status" value="1"/>
</dbReference>
<dbReference type="SMART" id="SM00448">
    <property type="entry name" value="REC"/>
    <property type="match status" value="1"/>
</dbReference>
<dbReference type="SUPFAM" id="SSF52172">
    <property type="entry name" value="CheY-like"/>
    <property type="match status" value="1"/>
</dbReference>
<organism evidence="4 5">
    <name type="scientific">Candidatus Kaiserbacteria bacterium RIFCSPHIGHO2_02_FULL_49_16</name>
    <dbReference type="NCBI Taxonomy" id="1798490"/>
    <lineage>
        <taxon>Bacteria</taxon>
        <taxon>Candidatus Kaiseribacteriota</taxon>
    </lineage>
</organism>
<evidence type="ECO:0000256" key="2">
    <source>
        <dbReference type="PROSITE-ProRule" id="PRU00169"/>
    </source>
</evidence>
<dbReference type="InterPro" id="IPR001789">
    <property type="entry name" value="Sig_transdc_resp-reg_receiver"/>
</dbReference>
<dbReference type="PROSITE" id="PS50110">
    <property type="entry name" value="RESPONSE_REGULATORY"/>
    <property type="match status" value="1"/>
</dbReference>
<feature type="domain" description="Response regulatory" evidence="3">
    <location>
        <begin position="6"/>
        <end position="121"/>
    </location>
</feature>
<dbReference type="InterPro" id="IPR011006">
    <property type="entry name" value="CheY-like_superfamily"/>
</dbReference>
<sequence length="130" mass="14320">MKTPLRILVAEDGLNLQKALEAVLTAEGHVVRVVEHGGLALGLLKAGESYDLLITDQSMPCMKGLELVEEIRHDPNLCGLPAVVFTTDDYQEFVDRVRSLDAFHAAKPSLDELKRAIEEALAWGDKRNAK</sequence>
<protein>
    <recommendedName>
        <fullName evidence="3">Response regulatory domain-containing protein</fullName>
    </recommendedName>
</protein>
<feature type="modified residue" description="4-aspartylphosphate" evidence="2">
    <location>
        <position position="56"/>
    </location>
</feature>
<dbReference type="Proteomes" id="UP000178042">
    <property type="component" value="Unassembled WGS sequence"/>
</dbReference>
<keyword evidence="1 2" id="KW-0597">Phosphoprotein</keyword>
<proteinExistence type="predicted"/>